<dbReference type="OrthoDB" id="4368816at2759"/>
<feature type="compositionally biased region" description="Pro residues" evidence="1">
    <location>
        <begin position="9"/>
        <end position="28"/>
    </location>
</feature>
<evidence type="ECO:0000313" key="3">
    <source>
        <dbReference type="Proteomes" id="UP001147760"/>
    </source>
</evidence>
<accession>A0A9W9WD07</accession>
<evidence type="ECO:0000256" key="1">
    <source>
        <dbReference type="SAM" id="MobiDB-lite"/>
    </source>
</evidence>
<dbReference type="PRINTS" id="PR01217">
    <property type="entry name" value="PRICHEXTENSN"/>
</dbReference>
<reference evidence="2" key="2">
    <citation type="journal article" date="2023" name="IMA Fungus">
        <title>Comparative genomic study of the Penicillium genus elucidates a diverse pangenome and 15 lateral gene transfer events.</title>
        <authorList>
            <person name="Petersen C."/>
            <person name="Sorensen T."/>
            <person name="Nielsen M.R."/>
            <person name="Sondergaard T.E."/>
            <person name="Sorensen J.L."/>
            <person name="Fitzpatrick D.A."/>
            <person name="Frisvad J.C."/>
            <person name="Nielsen K.L."/>
        </authorList>
    </citation>
    <scope>NUCLEOTIDE SEQUENCE</scope>
    <source>
        <strain evidence="2">IBT 17660</strain>
    </source>
</reference>
<sequence>MRPRANWPVCPPEPTAAPPITSPAPSPTPHAGGLLYTAPPPKPPGPWPPGEGGPLRPPPSPPSRSANWRIRKIAISSAPSRGPLHRPPWGRGLAPKPPPPLLKRKVPPPCVHPGPRASRAGFASPPLHLPSTPPAGAANSPAAPTGAPRPPSQGREAPPAAPRPGLGEGGPPVAHGYVGTGVPGGSYREGHPARAPTVRSPAMPASLTQRNAATLADPHSLSPGPLGPGRFYTDSPTPFGV</sequence>
<reference evidence="2" key="1">
    <citation type="submission" date="2022-12" db="EMBL/GenBank/DDBJ databases">
        <authorList>
            <person name="Petersen C."/>
        </authorList>
    </citation>
    <scope>NUCLEOTIDE SEQUENCE</scope>
    <source>
        <strain evidence="2">IBT 17660</strain>
    </source>
</reference>
<proteinExistence type="predicted"/>
<feature type="region of interest" description="Disordered" evidence="1">
    <location>
        <begin position="1"/>
        <end position="241"/>
    </location>
</feature>
<gene>
    <name evidence="2" type="ORF">N7530_012942</name>
</gene>
<name>A0A9W9WD07_9EURO</name>
<feature type="compositionally biased region" description="Low complexity" evidence="1">
    <location>
        <begin position="134"/>
        <end position="146"/>
    </location>
</feature>
<organism evidence="2 3">
    <name type="scientific">Penicillium desertorum</name>
    <dbReference type="NCBI Taxonomy" id="1303715"/>
    <lineage>
        <taxon>Eukaryota</taxon>
        <taxon>Fungi</taxon>
        <taxon>Dikarya</taxon>
        <taxon>Ascomycota</taxon>
        <taxon>Pezizomycotina</taxon>
        <taxon>Eurotiomycetes</taxon>
        <taxon>Eurotiomycetidae</taxon>
        <taxon>Eurotiales</taxon>
        <taxon>Aspergillaceae</taxon>
        <taxon>Penicillium</taxon>
    </lineage>
</organism>
<keyword evidence="3" id="KW-1185">Reference proteome</keyword>
<feature type="compositionally biased region" description="Pro residues" evidence="1">
    <location>
        <begin position="95"/>
        <end position="112"/>
    </location>
</feature>
<feature type="compositionally biased region" description="Pro residues" evidence="1">
    <location>
        <begin position="38"/>
        <end position="62"/>
    </location>
</feature>
<dbReference type="EMBL" id="JAPWDO010000013">
    <property type="protein sequence ID" value="KAJ5453221.1"/>
    <property type="molecule type" value="Genomic_DNA"/>
</dbReference>
<dbReference type="AlphaFoldDB" id="A0A9W9WD07"/>
<protein>
    <submittedName>
        <fullName evidence="2">Uncharacterized protein</fullName>
    </submittedName>
</protein>
<dbReference type="Proteomes" id="UP001147760">
    <property type="component" value="Unassembled WGS sequence"/>
</dbReference>
<comment type="caution">
    <text evidence="2">The sequence shown here is derived from an EMBL/GenBank/DDBJ whole genome shotgun (WGS) entry which is preliminary data.</text>
</comment>
<evidence type="ECO:0000313" key="2">
    <source>
        <dbReference type="EMBL" id="KAJ5453221.1"/>
    </source>
</evidence>